<name>A0A6P6XWP5_DERPT</name>
<keyword evidence="6" id="KW-1185">Reference proteome</keyword>
<dbReference type="PANTHER" id="PTHR14413:SF16">
    <property type="entry name" value="LARGE RIBOSOMAL SUBUNIT PROTEIN BL17M"/>
    <property type="match status" value="1"/>
</dbReference>
<dbReference type="InterPro" id="IPR000456">
    <property type="entry name" value="Ribosomal_bL17"/>
</dbReference>
<comment type="similarity">
    <text evidence="1">Belongs to the bacterial ribosomal protein bL17 family.</text>
</comment>
<dbReference type="GO" id="GO:0003735">
    <property type="term" value="F:structural constituent of ribosome"/>
    <property type="evidence" value="ECO:0007669"/>
    <property type="project" value="InterPro"/>
</dbReference>
<evidence type="ECO:0000313" key="7">
    <source>
        <dbReference type="RefSeq" id="XP_027197600.1"/>
    </source>
</evidence>
<dbReference type="RefSeq" id="XP_027197600.1">
    <property type="nucleotide sequence ID" value="XM_027341799.1"/>
</dbReference>
<evidence type="ECO:0000256" key="4">
    <source>
        <dbReference type="ARBA" id="ARBA00035290"/>
    </source>
</evidence>
<dbReference type="InParanoid" id="A0A6P6XWP5"/>
<accession>A0A6P6XWP5</accession>
<dbReference type="CTD" id="63875"/>
<dbReference type="GO" id="GO:0006412">
    <property type="term" value="P:translation"/>
    <property type="evidence" value="ECO:0007669"/>
    <property type="project" value="InterPro"/>
</dbReference>
<dbReference type="Proteomes" id="UP000515146">
    <property type="component" value="Unplaced"/>
</dbReference>
<dbReference type="Gene3D" id="3.90.1030.10">
    <property type="entry name" value="Ribosomal protein L17"/>
    <property type="match status" value="1"/>
</dbReference>
<dbReference type="InterPro" id="IPR036373">
    <property type="entry name" value="Ribosomal_bL17_sf"/>
</dbReference>
<organism evidence="6 7">
    <name type="scientific">Dermatophagoides pteronyssinus</name>
    <name type="common">European house dust mite</name>
    <dbReference type="NCBI Taxonomy" id="6956"/>
    <lineage>
        <taxon>Eukaryota</taxon>
        <taxon>Metazoa</taxon>
        <taxon>Ecdysozoa</taxon>
        <taxon>Arthropoda</taxon>
        <taxon>Chelicerata</taxon>
        <taxon>Arachnida</taxon>
        <taxon>Acari</taxon>
        <taxon>Acariformes</taxon>
        <taxon>Sarcoptiformes</taxon>
        <taxon>Astigmata</taxon>
        <taxon>Psoroptidia</taxon>
        <taxon>Analgoidea</taxon>
        <taxon>Pyroglyphidae</taxon>
        <taxon>Dermatophagoidinae</taxon>
        <taxon>Dermatophagoides</taxon>
    </lineage>
</organism>
<keyword evidence="2" id="KW-0689">Ribosomal protein</keyword>
<dbReference type="GO" id="GO:0005762">
    <property type="term" value="C:mitochondrial large ribosomal subunit"/>
    <property type="evidence" value="ECO:0007669"/>
    <property type="project" value="TreeGrafter"/>
</dbReference>
<gene>
    <name evidence="7" type="primary">LOC113791948</name>
</gene>
<dbReference type="SUPFAM" id="SSF64263">
    <property type="entry name" value="Prokaryotic ribosomal protein L17"/>
    <property type="match status" value="1"/>
</dbReference>
<dbReference type="KEGG" id="dpte:113791948"/>
<keyword evidence="3" id="KW-0687">Ribonucleoprotein</keyword>
<evidence type="ECO:0000256" key="2">
    <source>
        <dbReference type="ARBA" id="ARBA00022980"/>
    </source>
</evidence>
<evidence type="ECO:0000256" key="5">
    <source>
        <dbReference type="ARBA" id="ARBA00035413"/>
    </source>
</evidence>
<dbReference type="Pfam" id="PF01196">
    <property type="entry name" value="Ribosomal_L17"/>
    <property type="match status" value="1"/>
</dbReference>
<dbReference type="FunCoup" id="A0A6P6XWP5">
    <property type="interactions" value="917"/>
</dbReference>
<protein>
    <recommendedName>
        <fullName evidence="4">Large ribosomal subunit protein bL17m</fullName>
    </recommendedName>
    <alternativeName>
        <fullName evidence="5">39S ribosomal protein L17, mitochondrial</fullName>
    </alternativeName>
</protein>
<dbReference type="AlphaFoldDB" id="A0A6P6XWP5"/>
<dbReference type="OMA" id="HKPTMEM"/>
<sequence>MPRLVIAKWRRIRFPTTKVEKLMPQMPYVIPDKPIKVRGGRNIEHLRRLFPSQMRLISIARSVNKLIDEERVEFSYYRGYEVRNYTERLIAEAMRYGDCHIPTMELANFYLQDKTLIHKLFKVLVPRFMNYTTSFTSMYLLSNRDFDWSDYKQRSYVNQRVLIELKGNPYPPLLNHDLKRNNLLHNILLSQVSRDYYMNKTNDNDEILKEQD</sequence>
<proteinExistence type="inferred from homology"/>
<evidence type="ECO:0000313" key="6">
    <source>
        <dbReference type="Proteomes" id="UP000515146"/>
    </source>
</evidence>
<dbReference type="OrthoDB" id="275000at2759"/>
<evidence type="ECO:0000256" key="3">
    <source>
        <dbReference type="ARBA" id="ARBA00023274"/>
    </source>
</evidence>
<evidence type="ECO:0000256" key="1">
    <source>
        <dbReference type="ARBA" id="ARBA00008777"/>
    </source>
</evidence>
<dbReference type="PANTHER" id="PTHR14413">
    <property type="entry name" value="RIBOSOMAL PROTEIN L17"/>
    <property type="match status" value="1"/>
</dbReference>
<reference evidence="7" key="1">
    <citation type="submission" date="2025-08" db="UniProtKB">
        <authorList>
            <consortium name="RefSeq"/>
        </authorList>
    </citation>
    <scope>IDENTIFICATION</scope>
    <source>
        <strain evidence="7">Airmid</strain>
    </source>
</reference>